<evidence type="ECO:0000313" key="1">
    <source>
        <dbReference type="EMBL" id="CAG5091360.1"/>
    </source>
</evidence>
<keyword evidence="2" id="KW-1185">Reference proteome</keyword>
<gene>
    <name evidence="1" type="ORF">OKIOD_LOCUS4560</name>
</gene>
<reference evidence="1 2" key="1">
    <citation type="submission" date="2021-04" db="EMBL/GenBank/DDBJ databases">
        <authorList>
            <person name="Bliznina A."/>
        </authorList>
    </citation>
    <scope>NUCLEOTIDE SEQUENCE [LARGE SCALE GENOMIC DNA]</scope>
</reference>
<proteinExistence type="predicted"/>
<dbReference type="EMBL" id="OU015568">
    <property type="protein sequence ID" value="CAG5091360.1"/>
    <property type="molecule type" value="Genomic_DNA"/>
</dbReference>
<accession>A0ABN7S2Q6</accession>
<name>A0ABN7S2Q6_OIKDI</name>
<evidence type="ECO:0000313" key="2">
    <source>
        <dbReference type="Proteomes" id="UP001158576"/>
    </source>
</evidence>
<protein>
    <submittedName>
        <fullName evidence="1">Oidioi.mRNA.OKI2018_I69.PAR.g13002.t1.cds</fullName>
    </submittedName>
</protein>
<sequence length="150" mass="16844">MSIKIEVLLFTFSTKVVPGRIGTCEIVNCPQTPTNQVRSIVIAIVALWSRSSSERAAYFLRTTAITRHKMSQTTQTPNSAIVYYLMEISWFGRTAVKYRLRCLSDRRRCECVCALRASISEECGFAEAAPPPAPSAELRRPAKSCFDLFQ</sequence>
<dbReference type="Proteomes" id="UP001158576">
    <property type="component" value="Chromosome PAR"/>
</dbReference>
<organism evidence="1 2">
    <name type="scientific">Oikopleura dioica</name>
    <name type="common">Tunicate</name>
    <dbReference type="NCBI Taxonomy" id="34765"/>
    <lineage>
        <taxon>Eukaryota</taxon>
        <taxon>Metazoa</taxon>
        <taxon>Chordata</taxon>
        <taxon>Tunicata</taxon>
        <taxon>Appendicularia</taxon>
        <taxon>Copelata</taxon>
        <taxon>Oikopleuridae</taxon>
        <taxon>Oikopleura</taxon>
    </lineage>
</organism>